<dbReference type="Proteomes" id="UP000318010">
    <property type="component" value="Unassembled WGS sequence"/>
</dbReference>
<dbReference type="RefSeq" id="WP_146272407.1">
    <property type="nucleotide sequence ID" value="NZ_VOEI01000005.1"/>
</dbReference>
<dbReference type="SUPFAM" id="SSF51182">
    <property type="entry name" value="RmlC-like cupins"/>
    <property type="match status" value="1"/>
</dbReference>
<dbReference type="EMBL" id="VOEI01000005">
    <property type="protein sequence ID" value="TWR24984.1"/>
    <property type="molecule type" value="Genomic_DNA"/>
</dbReference>
<organism evidence="2 3">
    <name type="scientific">Mucilaginibacter achroorhodeus</name>
    <dbReference type="NCBI Taxonomy" id="2599294"/>
    <lineage>
        <taxon>Bacteria</taxon>
        <taxon>Pseudomonadati</taxon>
        <taxon>Bacteroidota</taxon>
        <taxon>Sphingobacteriia</taxon>
        <taxon>Sphingobacteriales</taxon>
        <taxon>Sphingobacteriaceae</taxon>
        <taxon>Mucilaginibacter</taxon>
    </lineage>
</organism>
<dbReference type="OrthoDB" id="3395710at2"/>
<evidence type="ECO:0000313" key="3">
    <source>
        <dbReference type="Proteomes" id="UP000318010"/>
    </source>
</evidence>
<evidence type="ECO:0000313" key="2">
    <source>
        <dbReference type="EMBL" id="TWR24984.1"/>
    </source>
</evidence>
<comment type="caution">
    <text evidence="2">The sequence shown here is derived from an EMBL/GenBank/DDBJ whole genome shotgun (WGS) entry which is preliminary data.</text>
</comment>
<feature type="domain" description="ChrR-like cupin" evidence="1">
    <location>
        <begin position="31"/>
        <end position="127"/>
    </location>
</feature>
<evidence type="ECO:0000259" key="1">
    <source>
        <dbReference type="Pfam" id="PF12973"/>
    </source>
</evidence>
<dbReference type="Pfam" id="PF12973">
    <property type="entry name" value="Cupin_7"/>
    <property type="match status" value="1"/>
</dbReference>
<dbReference type="InterPro" id="IPR014710">
    <property type="entry name" value="RmlC-like_jellyroll"/>
</dbReference>
<dbReference type="AlphaFoldDB" id="A0A563U027"/>
<dbReference type="InterPro" id="IPR025979">
    <property type="entry name" value="ChrR-like_cupin_dom"/>
</dbReference>
<sequence length="174" mass="19413">MPVQHFSFFTDGLLPGQRQLTDYTVNTNLDDERLWIPFGPGVAFQPCQFNLSNGGFVVILKAEPGAQMPPHFHSTSVIGYTLRGNWHYLEHDWKAKPGTFIYEPAGEAHTLVVEAIDTEPAMILFVVTGGFIYIDKIKDGNMLAYDDGFTILEIARKHYQSVGLNAAVLNGLIR</sequence>
<proteinExistence type="predicted"/>
<name>A0A563U027_9SPHI</name>
<protein>
    <submittedName>
        <fullName evidence="2">Cupin domain-containing protein</fullName>
    </submittedName>
</protein>
<accession>A0A563U027</accession>
<reference evidence="2 3" key="1">
    <citation type="submission" date="2019-07" db="EMBL/GenBank/DDBJ databases">
        <authorList>
            <person name="Kim J."/>
        </authorList>
    </citation>
    <scope>NUCLEOTIDE SEQUENCE [LARGE SCALE GENOMIC DNA]</scope>
    <source>
        <strain evidence="2 3">MJ1a</strain>
    </source>
</reference>
<gene>
    <name evidence="2" type="ORF">FPZ42_14620</name>
</gene>
<dbReference type="Gene3D" id="2.60.120.10">
    <property type="entry name" value="Jelly Rolls"/>
    <property type="match status" value="1"/>
</dbReference>
<dbReference type="InterPro" id="IPR011051">
    <property type="entry name" value="RmlC_Cupin_sf"/>
</dbReference>
<keyword evidence="3" id="KW-1185">Reference proteome</keyword>
<dbReference type="CDD" id="cd20302">
    <property type="entry name" value="cupin_DAD"/>
    <property type="match status" value="1"/>
</dbReference>